<name>A0A8C6CYP9_MOSMO</name>
<protein>
    <submittedName>
        <fullName evidence="2">Uncharacterized protein</fullName>
    </submittedName>
</protein>
<proteinExistence type="predicted"/>
<organism evidence="2 3">
    <name type="scientific">Moschus moschiferus</name>
    <name type="common">Siberian musk deer</name>
    <name type="synonym">Moschus sibiricus</name>
    <dbReference type="NCBI Taxonomy" id="68415"/>
    <lineage>
        <taxon>Eukaryota</taxon>
        <taxon>Metazoa</taxon>
        <taxon>Chordata</taxon>
        <taxon>Craniata</taxon>
        <taxon>Vertebrata</taxon>
        <taxon>Euteleostomi</taxon>
        <taxon>Mammalia</taxon>
        <taxon>Eutheria</taxon>
        <taxon>Laurasiatheria</taxon>
        <taxon>Artiodactyla</taxon>
        <taxon>Ruminantia</taxon>
        <taxon>Pecora</taxon>
        <taxon>Moschidae</taxon>
        <taxon>Moschus</taxon>
    </lineage>
</organism>
<dbReference type="AlphaFoldDB" id="A0A8C6CYP9"/>
<reference evidence="2" key="1">
    <citation type="submission" date="2025-08" db="UniProtKB">
        <authorList>
            <consortium name="Ensembl"/>
        </authorList>
    </citation>
    <scope>IDENTIFICATION</scope>
</reference>
<evidence type="ECO:0000256" key="1">
    <source>
        <dbReference type="SAM" id="Phobius"/>
    </source>
</evidence>
<sequence>MLGRQKAFFYLYMGFLHFRDDSMTVPQKVDAAILPFQTIFFITAFCSTCIITDGLSGIIFFKGSLLYTSYSVLQRRNVKL</sequence>
<feature type="transmembrane region" description="Helical" evidence="1">
    <location>
        <begin position="39"/>
        <end position="61"/>
    </location>
</feature>
<reference evidence="2" key="2">
    <citation type="submission" date="2025-09" db="UniProtKB">
        <authorList>
            <consortium name="Ensembl"/>
        </authorList>
    </citation>
    <scope>IDENTIFICATION</scope>
</reference>
<dbReference type="GeneTree" id="ENSGT00910000147628"/>
<keyword evidence="1" id="KW-0812">Transmembrane</keyword>
<keyword evidence="1" id="KW-1133">Transmembrane helix</keyword>
<evidence type="ECO:0000313" key="3">
    <source>
        <dbReference type="Proteomes" id="UP000694544"/>
    </source>
</evidence>
<keyword evidence="3" id="KW-1185">Reference proteome</keyword>
<accession>A0A8C6CYP9</accession>
<dbReference type="Ensembl" id="ENSMMST00000006545.1">
    <property type="protein sequence ID" value="ENSMMSP00000006009.1"/>
    <property type="gene ID" value="ENSMMSG00000004498.1"/>
</dbReference>
<keyword evidence="1" id="KW-0472">Membrane</keyword>
<evidence type="ECO:0000313" key="2">
    <source>
        <dbReference type="Ensembl" id="ENSMMSP00000006009.1"/>
    </source>
</evidence>
<dbReference type="Proteomes" id="UP000694544">
    <property type="component" value="Unplaced"/>
</dbReference>